<feature type="transmembrane region" description="Helical" evidence="1">
    <location>
        <begin position="32"/>
        <end position="57"/>
    </location>
</feature>
<reference evidence="2 3" key="1">
    <citation type="journal article" date="2015" name="Nature">
        <title>rRNA introns, odd ribosomes, and small enigmatic genomes across a large radiation of phyla.</title>
        <authorList>
            <person name="Brown C.T."/>
            <person name="Hug L.A."/>
            <person name="Thomas B.C."/>
            <person name="Sharon I."/>
            <person name="Castelle C.J."/>
            <person name="Singh A."/>
            <person name="Wilkins M.J."/>
            <person name="Williams K.H."/>
            <person name="Banfield J.F."/>
        </authorList>
    </citation>
    <scope>NUCLEOTIDE SEQUENCE [LARGE SCALE GENOMIC DNA]</scope>
</reference>
<name>A0A0G0YNY2_UNCKA</name>
<dbReference type="EMBL" id="LCCU01000007">
    <property type="protein sequence ID" value="KKS38437.1"/>
    <property type="molecule type" value="Genomic_DNA"/>
</dbReference>
<dbReference type="Proteomes" id="UP000033847">
    <property type="component" value="Unassembled WGS sequence"/>
</dbReference>
<evidence type="ECO:0000313" key="3">
    <source>
        <dbReference type="Proteomes" id="UP000033847"/>
    </source>
</evidence>
<evidence type="ECO:0000256" key="1">
    <source>
        <dbReference type="SAM" id="Phobius"/>
    </source>
</evidence>
<evidence type="ECO:0000313" key="2">
    <source>
        <dbReference type="EMBL" id="KKS38437.1"/>
    </source>
</evidence>
<comment type="caution">
    <text evidence="2">The sequence shown here is derived from an EMBL/GenBank/DDBJ whole genome shotgun (WGS) entry which is preliminary data.</text>
</comment>
<keyword evidence="1" id="KW-0472">Membrane</keyword>
<keyword evidence="1" id="KW-1133">Transmembrane helix</keyword>
<gene>
    <name evidence="2" type="ORF">UV00_C0007G0018</name>
</gene>
<sequence length="103" mass="10992">MDPFEWTKSTVSQVQTAVDTNKQTDLAGLATMFANIAIIIGFGLALIGMAYSFVIFVTGGGDPKTVQRAKRSLTWSVIALLVSAGAWGIKYVFFTLLGIGDLS</sequence>
<dbReference type="Pfam" id="PF18895">
    <property type="entry name" value="T4SS_pilin"/>
    <property type="match status" value="1"/>
</dbReference>
<dbReference type="AlphaFoldDB" id="A0A0G0YNY2"/>
<dbReference type="InterPro" id="IPR043993">
    <property type="entry name" value="T4SS_pilin"/>
</dbReference>
<protein>
    <submittedName>
        <fullName evidence="2">Uncharacterized protein</fullName>
    </submittedName>
</protein>
<keyword evidence="1" id="KW-0812">Transmembrane</keyword>
<accession>A0A0G0YNY2</accession>
<feature type="transmembrane region" description="Helical" evidence="1">
    <location>
        <begin position="77"/>
        <end position="99"/>
    </location>
</feature>
<proteinExistence type="predicted"/>
<organism evidence="2 3">
    <name type="scientific">candidate division WWE3 bacterium GW2011_GWF1_42_14</name>
    <dbReference type="NCBI Taxonomy" id="1619138"/>
    <lineage>
        <taxon>Bacteria</taxon>
        <taxon>Katanobacteria</taxon>
    </lineage>
</organism>